<evidence type="ECO:0000256" key="2">
    <source>
        <dbReference type="SAM" id="Coils"/>
    </source>
</evidence>
<feature type="coiled-coil region" evidence="2">
    <location>
        <begin position="79"/>
        <end position="106"/>
    </location>
</feature>
<reference evidence="5 6" key="1">
    <citation type="submission" date="2018-05" db="EMBL/GenBank/DDBJ databases">
        <title>Genomic Encyclopedia of Type Strains, Phase IV (KMG-IV): sequencing the most valuable type-strain genomes for metagenomic binning, comparative biology and taxonomic classification.</title>
        <authorList>
            <person name="Goeker M."/>
        </authorList>
    </citation>
    <scope>NUCLEOTIDE SEQUENCE [LARGE SCALE GENOMIC DNA]</scope>
    <source>
        <strain evidence="5 6">DSM 28556</strain>
    </source>
</reference>
<dbReference type="PANTHER" id="PTHR37293:SF6">
    <property type="entry name" value="DNA REPLICATION PROTEIN DNAD"/>
    <property type="match status" value="1"/>
</dbReference>
<evidence type="ECO:0000313" key="6">
    <source>
        <dbReference type="Proteomes" id="UP000247978"/>
    </source>
</evidence>
<evidence type="ECO:0000259" key="4">
    <source>
        <dbReference type="Pfam" id="PF21984"/>
    </source>
</evidence>
<dbReference type="Pfam" id="PF07261">
    <property type="entry name" value="DnaB_2"/>
    <property type="match status" value="1"/>
</dbReference>
<keyword evidence="2" id="KW-0175">Coiled coil</keyword>
<dbReference type="PANTHER" id="PTHR37293">
    <property type="entry name" value="PHAGE REPLICATION PROTEIN-RELATED"/>
    <property type="match status" value="1"/>
</dbReference>
<evidence type="ECO:0000259" key="3">
    <source>
        <dbReference type="Pfam" id="PF07261"/>
    </source>
</evidence>
<dbReference type="Proteomes" id="UP000247978">
    <property type="component" value="Unassembled WGS sequence"/>
</dbReference>
<evidence type="ECO:0000313" key="5">
    <source>
        <dbReference type="EMBL" id="PXW88772.1"/>
    </source>
</evidence>
<keyword evidence="6" id="KW-1185">Reference proteome</keyword>
<comment type="caution">
    <text evidence="5">The sequence shown here is derived from an EMBL/GenBank/DDBJ whole genome shotgun (WGS) entry which is preliminary data.</text>
</comment>
<dbReference type="Gene3D" id="1.10.10.630">
    <property type="entry name" value="DnaD domain-like"/>
    <property type="match status" value="1"/>
</dbReference>
<name>A0A2V3W3V1_9BACI</name>
<organism evidence="5 6">
    <name type="scientific">Pseudogracilibacillus auburnensis</name>
    <dbReference type="NCBI Taxonomy" id="1494959"/>
    <lineage>
        <taxon>Bacteria</taxon>
        <taxon>Bacillati</taxon>
        <taxon>Bacillota</taxon>
        <taxon>Bacilli</taxon>
        <taxon>Bacillales</taxon>
        <taxon>Bacillaceae</taxon>
        <taxon>Pseudogracilibacillus</taxon>
    </lineage>
</organism>
<feature type="domain" description="DnaD N-terminal" evidence="4">
    <location>
        <begin position="27"/>
        <end position="126"/>
    </location>
</feature>
<dbReference type="SUPFAM" id="SSF158499">
    <property type="entry name" value="DnaD domain-like"/>
    <property type="match status" value="1"/>
</dbReference>
<proteinExistence type="inferred from homology"/>
<sequence>MLYYLLEVYTMTKNASFQQIFLHQLIVPAKLLTDYKMLGLNEQDVIILLQIHRFLQEKKEFPTPSEIASYLTISEGQCIENLRKLIQKNMLEIKELQNDRNQLSEAYSLDPLWEKLFAEKEQEEENQEGTIFVLFEQEFGRPLSPFEIETINAWLDEDRIVPALIKAALRESVLMGKLNFKYIDRILREWQRKGIHSVEQAREESKSFRKHQVNKQYTVKKRDTSVYFNWLKGGD</sequence>
<dbReference type="InterPro" id="IPR006343">
    <property type="entry name" value="DnaB/C_C"/>
</dbReference>
<dbReference type="AlphaFoldDB" id="A0A2V3W3V1"/>
<dbReference type="NCBIfam" id="TIGR01446">
    <property type="entry name" value="DnaD_dom"/>
    <property type="match status" value="1"/>
</dbReference>
<comment type="similarity">
    <text evidence="1">Belongs to the DnaB/DnaD family.</text>
</comment>
<dbReference type="EMBL" id="QJJQ01000003">
    <property type="protein sequence ID" value="PXW88772.1"/>
    <property type="molecule type" value="Genomic_DNA"/>
</dbReference>
<accession>A0A2V3W3V1</accession>
<dbReference type="InterPro" id="IPR053843">
    <property type="entry name" value="DnaD_N"/>
</dbReference>
<feature type="domain" description="DnaB/C C-terminal" evidence="3">
    <location>
        <begin position="134"/>
        <end position="204"/>
    </location>
</feature>
<protein>
    <submittedName>
        <fullName evidence="5">DNA replication protein DnaD</fullName>
    </submittedName>
</protein>
<dbReference type="Gene3D" id="1.10.10.10">
    <property type="entry name" value="Winged helix-like DNA-binding domain superfamily/Winged helix DNA-binding domain"/>
    <property type="match status" value="1"/>
</dbReference>
<dbReference type="InterPro" id="IPR034829">
    <property type="entry name" value="DnaD-like_sf"/>
</dbReference>
<dbReference type="InterPro" id="IPR053162">
    <property type="entry name" value="DnaD"/>
</dbReference>
<gene>
    <name evidence="5" type="ORF">DFR56_103278</name>
</gene>
<dbReference type="InterPro" id="IPR036388">
    <property type="entry name" value="WH-like_DNA-bd_sf"/>
</dbReference>
<dbReference type="Pfam" id="PF21984">
    <property type="entry name" value="DnaD_N"/>
    <property type="match status" value="1"/>
</dbReference>
<evidence type="ECO:0000256" key="1">
    <source>
        <dbReference type="ARBA" id="ARBA00093462"/>
    </source>
</evidence>
<dbReference type="SUPFAM" id="SSF46785">
    <property type="entry name" value="Winged helix' DNA-binding domain"/>
    <property type="match status" value="1"/>
</dbReference>
<dbReference type="InterPro" id="IPR036390">
    <property type="entry name" value="WH_DNA-bd_sf"/>
</dbReference>